<gene>
    <name evidence="2" type="ORF">FHR83_001957</name>
</gene>
<evidence type="ECO:0000259" key="1">
    <source>
        <dbReference type="Pfam" id="PF01636"/>
    </source>
</evidence>
<evidence type="ECO:0000313" key="3">
    <source>
        <dbReference type="Proteomes" id="UP000590749"/>
    </source>
</evidence>
<feature type="domain" description="Aminoglycoside phosphotransferase" evidence="1">
    <location>
        <begin position="197"/>
        <end position="439"/>
    </location>
</feature>
<organism evidence="2 3">
    <name type="scientific">Actinoplanes campanulatus</name>
    <dbReference type="NCBI Taxonomy" id="113559"/>
    <lineage>
        <taxon>Bacteria</taxon>
        <taxon>Bacillati</taxon>
        <taxon>Actinomycetota</taxon>
        <taxon>Actinomycetes</taxon>
        <taxon>Micromonosporales</taxon>
        <taxon>Micromonosporaceae</taxon>
        <taxon>Actinoplanes</taxon>
    </lineage>
</organism>
<name>A0A7W5ADZ9_9ACTN</name>
<dbReference type="Pfam" id="PF01636">
    <property type="entry name" value="APH"/>
    <property type="match status" value="1"/>
</dbReference>
<dbReference type="Proteomes" id="UP000590749">
    <property type="component" value="Unassembled WGS sequence"/>
</dbReference>
<dbReference type="SUPFAM" id="SSF56112">
    <property type="entry name" value="Protein kinase-like (PK-like)"/>
    <property type="match status" value="1"/>
</dbReference>
<proteinExistence type="predicted"/>
<dbReference type="InterPro" id="IPR002575">
    <property type="entry name" value="Aminoglycoside_PTrfase"/>
</dbReference>
<dbReference type="InterPro" id="IPR011009">
    <property type="entry name" value="Kinase-like_dom_sf"/>
</dbReference>
<dbReference type="EMBL" id="JACHXF010000003">
    <property type="protein sequence ID" value="MBB3094305.1"/>
    <property type="molecule type" value="Genomic_DNA"/>
</dbReference>
<protein>
    <recommendedName>
        <fullName evidence="1">Aminoglycoside phosphotransferase domain-containing protein</fullName>
    </recommendedName>
</protein>
<sequence>MTATTNPVDLHGRVRAATTDEIDTVRRLLGTPAGDPVIVFAYPGHGVGEQHHDLSGCTSQTLLLGAVHHEVRRLGITVAALSTEDPQKHAHLPADLAAAVRQPGDDAARLPHVDRDGNRYLSRWTLFLDGPRHGTMIDRITDSAQHTRAVIDLLVADRLRTWADTADVTLGEPATVRAAYANGADSLGIVAFGADPALVAKVGSRDVVTAEAEFVDRVNDHLAAHRQPPLFPRRFGTHLDGTLATSVMEQADPATLDEIVFADEGRWRLRPDAPDTMRPHLELLDTLYRTSTQQRTPTVAAYLYRDRFQAVVEHPGYRGTFAALLPGWRADEVLGARVRVPGGRLLPSFQEATQRLYEVYPRLEPGHGCLVHGDVHLRNMMRRADGSPIFVDPRTVWDGRDRPDIGYGDPAYDYATLLHSALPMSGLLTAIARGATAQLLDGPPSPPADGVLDLTGLRTPFTIDPVLQGFEDRLAADTAAHDPAPARARLLIGAANALAGWLKYQDALRTTEVWLAVHAYTLWYLDRAFTTLEETS</sequence>
<comment type="caution">
    <text evidence="2">The sequence shown here is derived from an EMBL/GenBank/DDBJ whole genome shotgun (WGS) entry which is preliminary data.</text>
</comment>
<dbReference type="AlphaFoldDB" id="A0A7W5ADZ9"/>
<dbReference type="RefSeq" id="WP_183218600.1">
    <property type="nucleotide sequence ID" value="NZ_BMPW01000008.1"/>
</dbReference>
<dbReference type="Gene3D" id="3.90.1200.10">
    <property type="match status" value="1"/>
</dbReference>
<keyword evidence="3" id="KW-1185">Reference proteome</keyword>
<evidence type="ECO:0000313" key="2">
    <source>
        <dbReference type="EMBL" id="MBB3094305.1"/>
    </source>
</evidence>
<reference evidence="2 3" key="1">
    <citation type="submission" date="2020-08" db="EMBL/GenBank/DDBJ databases">
        <title>Genomic Encyclopedia of Type Strains, Phase III (KMG-III): the genomes of soil and plant-associated and newly described type strains.</title>
        <authorList>
            <person name="Whitman W."/>
        </authorList>
    </citation>
    <scope>NUCLEOTIDE SEQUENCE [LARGE SCALE GENOMIC DNA]</scope>
    <source>
        <strain evidence="2 3">CECT 3287</strain>
    </source>
</reference>
<accession>A0A7W5ADZ9</accession>